<dbReference type="EMBL" id="HE650823">
    <property type="protein sequence ID" value="CCF57228.1"/>
    <property type="molecule type" value="Genomic_DNA"/>
</dbReference>
<evidence type="ECO:0000313" key="17">
    <source>
        <dbReference type="EMBL" id="CCF57228.1"/>
    </source>
</evidence>
<keyword evidence="6" id="KW-0158">Chromosome</keyword>
<evidence type="ECO:0000256" key="7">
    <source>
        <dbReference type="ARBA" id="ARBA00022490"/>
    </source>
</evidence>
<feature type="compositionally biased region" description="Basic and acidic residues" evidence="16">
    <location>
        <begin position="166"/>
        <end position="181"/>
    </location>
</feature>
<feature type="compositionally biased region" description="Basic and acidic residues" evidence="16">
    <location>
        <begin position="221"/>
        <end position="236"/>
    </location>
</feature>
<feature type="compositionally biased region" description="Polar residues" evidence="16">
    <location>
        <begin position="289"/>
        <end position="303"/>
    </location>
</feature>
<reference evidence="17 18" key="1">
    <citation type="journal article" date="2011" name="Proc. Natl. Acad. Sci. U.S.A.">
        <title>Evolutionary erosion of yeast sex chromosomes by mating-type switching accidents.</title>
        <authorList>
            <person name="Gordon J.L."/>
            <person name="Armisen D."/>
            <person name="Proux-Wera E."/>
            <person name="Oheigeartaigh S.S."/>
            <person name="Byrne K.P."/>
            <person name="Wolfe K.H."/>
        </authorList>
    </citation>
    <scope>NUCLEOTIDE SEQUENCE [LARGE SCALE GENOMIC DNA]</scope>
    <source>
        <strain evidence="18">ATCC 22294 / BCRC 22015 / CBS 2517 / CECT 1963 / NBRC 1671 / NRRL Y-8276</strain>
    </source>
</reference>
<dbReference type="HOGENOM" id="CLU_065404_0_0_1"/>
<name>H2AS78_KAZAF</name>
<evidence type="ECO:0000256" key="11">
    <source>
        <dbReference type="ARBA" id="ARBA00023212"/>
    </source>
</evidence>
<dbReference type="eggNOG" id="ENOG502S08R">
    <property type="taxonomic scope" value="Eukaryota"/>
</dbReference>
<dbReference type="GeneID" id="13885147"/>
<keyword evidence="8" id="KW-0493">Microtubule</keyword>
<dbReference type="RefSeq" id="XP_003956363.1">
    <property type="nucleotide sequence ID" value="XM_003956314.1"/>
</dbReference>
<organism evidence="17 18">
    <name type="scientific">Kazachstania africana (strain ATCC 22294 / BCRC 22015 / CBS 2517 / CECT 1963 / NBRC 1671 / NRRL Y-8276)</name>
    <name type="common">Yeast</name>
    <name type="synonym">Kluyveromyces africanus</name>
    <dbReference type="NCBI Taxonomy" id="1071382"/>
    <lineage>
        <taxon>Eukaryota</taxon>
        <taxon>Fungi</taxon>
        <taxon>Dikarya</taxon>
        <taxon>Ascomycota</taxon>
        <taxon>Saccharomycotina</taxon>
        <taxon>Saccharomycetes</taxon>
        <taxon>Saccharomycetales</taxon>
        <taxon>Saccharomycetaceae</taxon>
        <taxon>Kazachstania</taxon>
    </lineage>
</organism>
<keyword evidence="13" id="KW-0137">Centromere</keyword>
<evidence type="ECO:0000256" key="9">
    <source>
        <dbReference type="ARBA" id="ARBA00022829"/>
    </source>
</evidence>
<dbReference type="GO" id="GO:1990537">
    <property type="term" value="C:mitotic spindle polar microtubule"/>
    <property type="evidence" value="ECO:0007669"/>
    <property type="project" value="TreeGrafter"/>
</dbReference>
<evidence type="ECO:0000256" key="3">
    <source>
        <dbReference type="ARBA" id="ARBA00004629"/>
    </source>
</evidence>
<dbReference type="GO" id="GO:0051010">
    <property type="term" value="F:microtubule plus-end binding"/>
    <property type="evidence" value="ECO:0007669"/>
    <property type="project" value="EnsemblFungi"/>
</dbReference>
<keyword evidence="12" id="KW-0539">Nucleus</keyword>
<dbReference type="GO" id="GO:1990758">
    <property type="term" value="P:mitotic sister chromatid biorientation"/>
    <property type="evidence" value="ECO:0007669"/>
    <property type="project" value="EnsemblFungi"/>
</dbReference>
<keyword evidence="18" id="KW-1185">Reference proteome</keyword>
<dbReference type="GO" id="GO:1990976">
    <property type="term" value="P:protein transport along microtubule to mitotic spindle pole body"/>
    <property type="evidence" value="ECO:0007669"/>
    <property type="project" value="EnsemblFungi"/>
</dbReference>
<feature type="compositionally biased region" description="Basic and acidic residues" evidence="16">
    <location>
        <begin position="1"/>
        <end position="10"/>
    </location>
</feature>
<feature type="compositionally biased region" description="Low complexity" evidence="16">
    <location>
        <begin position="15"/>
        <end position="33"/>
    </location>
</feature>
<evidence type="ECO:0000256" key="5">
    <source>
        <dbReference type="ARBA" id="ARBA00020497"/>
    </source>
</evidence>
<dbReference type="GO" id="GO:0098653">
    <property type="term" value="P:centromere clustering"/>
    <property type="evidence" value="ECO:0007669"/>
    <property type="project" value="EnsemblFungi"/>
</dbReference>
<dbReference type="STRING" id="1071382.H2AS78"/>
<protein>
    <recommendedName>
        <fullName evidence="5">DASH complex subunit DAM1</fullName>
    </recommendedName>
    <alternativeName>
        <fullName evidence="14">Outer kinetochore protein DAM1</fullName>
    </alternativeName>
</protein>
<dbReference type="AlphaFoldDB" id="H2AS78"/>
<comment type="subunit">
    <text evidence="15">Component of the DASH complex consisting of ASK1, DAD1, DAD2, DAD3, DAD4, DAM1, DUO1, HSK3, SPC19 and SPC34, with a stoichiometry of one copy of each subunit per complex. Multiple DASH complexes oligomerize to form a ring that encircles spindle microtubules and organizes the rod-like NDC80 complexes of the outer kinetochore. DASH complex oligomerization strengthens microtubule attachments. Within the complex, DAM1 and DUO1 may form the microtubule connections. On cytoplasmic microtubules, DASH complexes appear to form patches instead of rings. Interacts with the outer kinetochore component NDC80; the interaction is direct.</text>
</comment>
<proteinExistence type="inferred from homology"/>
<evidence type="ECO:0000256" key="16">
    <source>
        <dbReference type="SAM" id="MobiDB-lite"/>
    </source>
</evidence>
<feature type="compositionally biased region" description="Polar residues" evidence="16">
    <location>
        <begin position="247"/>
        <end position="263"/>
    </location>
</feature>
<evidence type="ECO:0000256" key="12">
    <source>
        <dbReference type="ARBA" id="ARBA00023242"/>
    </source>
</evidence>
<keyword evidence="10" id="KW-0995">Kinetochore</keyword>
<evidence type="ECO:0000256" key="8">
    <source>
        <dbReference type="ARBA" id="ARBA00022701"/>
    </source>
</evidence>
<dbReference type="OrthoDB" id="5586015at2759"/>
<dbReference type="GO" id="GO:0042729">
    <property type="term" value="C:DASH complex"/>
    <property type="evidence" value="ECO:0007669"/>
    <property type="project" value="EnsemblFungi"/>
</dbReference>
<dbReference type="GO" id="GO:0044732">
    <property type="term" value="C:mitotic spindle pole body"/>
    <property type="evidence" value="ECO:0007669"/>
    <property type="project" value="TreeGrafter"/>
</dbReference>
<evidence type="ECO:0000256" key="13">
    <source>
        <dbReference type="ARBA" id="ARBA00023328"/>
    </source>
</evidence>
<evidence type="ECO:0000256" key="14">
    <source>
        <dbReference type="ARBA" id="ARBA00030453"/>
    </source>
</evidence>
<dbReference type="FunCoup" id="H2AS78">
    <property type="interactions" value="229"/>
</dbReference>
<dbReference type="GO" id="GO:0051987">
    <property type="term" value="P:positive regulation of attachment of spindle microtubules to kinetochore"/>
    <property type="evidence" value="ECO:0007669"/>
    <property type="project" value="EnsemblFungi"/>
</dbReference>
<evidence type="ECO:0000256" key="15">
    <source>
        <dbReference type="ARBA" id="ARBA00047036"/>
    </source>
</evidence>
<dbReference type="GO" id="GO:0042802">
    <property type="term" value="F:identical protein binding"/>
    <property type="evidence" value="ECO:0007669"/>
    <property type="project" value="EnsemblFungi"/>
</dbReference>
<feature type="region of interest" description="Disordered" evidence="16">
    <location>
        <begin position="142"/>
        <end position="323"/>
    </location>
</feature>
<gene>
    <name evidence="17" type="primary">KAFR0C02350</name>
    <name evidence="17" type="ORF">KAFR_0C02350</name>
</gene>
<comment type="similarity">
    <text evidence="4">Belongs to the DASH complex DAM1 family.</text>
</comment>
<evidence type="ECO:0000256" key="4">
    <source>
        <dbReference type="ARBA" id="ARBA00010073"/>
    </source>
</evidence>
<dbReference type="KEGG" id="kaf:KAFR_0C02350"/>
<evidence type="ECO:0000313" key="18">
    <source>
        <dbReference type="Proteomes" id="UP000005220"/>
    </source>
</evidence>
<dbReference type="InParanoid" id="H2AS78"/>
<dbReference type="Pfam" id="PF08653">
    <property type="entry name" value="DASH_Dam1"/>
    <property type="match status" value="1"/>
</dbReference>
<keyword evidence="9" id="KW-0159">Chromosome partition</keyword>
<keyword evidence="7" id="KW-0963">Cytoplasm</keyword>
<evidence type="ECO:0000256" key="10">
    <source>
        <dbReference type="ARBA" id="ARBA00022838"/>
    </source>
</evidence>
<feature type="compositionally biased region" description="Basic and acidic residues" evidence="16">
    <location>
        <begin position="311"/>
        <end position="323"/>
    </location>
</feature>
<keyword evidence="11" id="KW-0206">Cytoskeleton</keyword>
<evidence type="ECO:0000256" key="2">
    <source>
        <dbReference type="ARBA" id="ARBA00004186"/>
    </source>
</evidence>
<dbReference type="PANTHER" id="PTHR28113:SF1">
    <property type="entry name" value="DASH COMPLEX SUBUNIT DAM1"/>
    <property type="match status" value="1"/>
</dbReference>
<dbReference type="GO" id="GO:0031116">
    <property type="term" value="P:positive regulation of microtubule polymerization"/>
    <property type="evidence" value="ECO:0007669"/>
    <property type="project" value="EnsemblFungi"/>
</dbReference>
<dbReference type="InterPro" id="IPR013962">
    <property type="entry name" value="DASH_Dam1"/>
</dbReference>
<evidence type="ECO:0000256" key="6">
    <source>
        <dbReference type="ARBA" id="ARBA00022454"/>
    </source>
</evidence>
<evidence type="ECO:0000256" key="1">
    <source>
        <dbReference type="ARBA" id="ARBA00004123"/>
    </source>
</evidence>
<feature type="region of interest" description="Disordered" evidence="16">
    <location>
        <begin position="1"/>
        <end position="38"/>
    </location>
</feature>
<dbReference type="Proteomes" id="UP000005220">
    <property type="component" value="Chromosome 3"/>
</dbReference>
<dbReference type="PANTHER" id="PTHR28113">
    <property type="entry name" value="DASH COMPLEX SUBUNIT DAM1"/>
    <property type="match status" value="1"/>
</dbReference>
<comment type="subcellular location">
    <subcellularLocation>
        <location evidence="3">Chromosome</location>
        <location evidence="3">Centromere</location>
        <location evidence="3">Kinetochore</location>
    </subcellularLocation>
    <subcellularLocation>
        <location evidence="2">Cytoplasm</location>
        <location evidence="2">Cytoskeleton</location>
        <location evidence="2">Spindle</location>
    </subcellularLocation>
    <subcellularLocation>
        <location evidence="1">Nucleus</location>
    </subcellularLocation>
</comment>
<dbReference type="GO" id="GO:0071459">
    <property type="term" value="P:protein localization to chromosome, centromeric region"/>
    <property type="evidence" value="ECO:0007669"/>
    <property type="project" value="EnsemblFungi"/>
</dbReference>
<accession>H2AS78</accession>
<sequence length="323" mass="37024">MDEEKSRTGTEYRLSVSSNPGSRRSSFGSNNDGTSYNDDMTAAVNETEQNVLQEYLVPQIRELSDSMITLDDNFIRLNEIHNSLVNLNESFGSLIYGMMCISACIDFPGIPYNVEKELRSMKRLQALKIERESLTKELEELKKPNKQAVNDSKFVVPHFPPTQLNKRLEKNGPRSVSENRNRHFAQPKSNKDQTGGDDDDTNSEASFVMNPLVKPPPNYRDSNHEIRNEDKRDNTSRLRRKSILHTIRNSLSAEHTSSTNIFSTEERREKPTSSATRIPSPKKRKNPLFQANSRNIASANMNRVNKRKTERKPVPMDKRPPFR</sequence>